<dbReference type="PROSITE" id="PS50943">
    <property type="entry name" value="HTH_CROC1"/>
    <property type="match status" value="1"/>
</dbReference>
<feature type="transmembrane region" description="Helical" evidence="2">
    <location>
        <begin position="110"/>
        <end position="132"/>
    </location>
</feature>
<dbReference type="SUPFAM" id="SSF47413">
    <property type="entry name" value="lambda repressor-like DNA-binding domains"/>
    <property type="match status" value="1"/>
</dbReference>
<sequence>MKLSEKIKRCRKNQKMTQQQFGDRLHVSRKTVSGWENDRSFPDISTLIEISDLFDISLDYLLKDSNTTIDYYQTSIAKSNLQKWKDLFIYIFLMVFTVLGYFQFLGLFKLPYHITSLGLITCLLYYLFDYPYWRKRNSSKTKALLVIMLVSLVILNEFMFILMVHINSKFSIYRISGFFFGSTILNFLLCISVYLIFFRVIDTINKRMNR</sequence>
<feature type="domain" description="HTH cro/C1-type" evidence="3">
    <location>
        <begin position="7"/>
        <end position="61"/>
    </location>
</feature>
<dbReference type="KEGG" id="cpab:G6534_01140"/>
<dbReference type="Gene3D" id="1.10.260.40">
    <property type="entry name" value="lambda repressor-like DNA-binding domains"/>
    <property type="match status" value="1"/>
</dbReference>
<dbReference type="Pfam" id="PF01381">
    <property type="entry name" value="HTH_3"/>
    <property type="match status" value="1"/>
</dbReference>
<dbReference type="PANTHER" id="PTHR46558:SF4">
    <property type="entry name" value="DNA-BIDING PHAGE PROTEIN"/>
    <property type="match status" value="1"/>
</dbReference>
<dbReference type="SMART" id="SM00530">
    <property type="entry name" value="HTH_XRE"/>
    <property type="match status" value="1"/>
</dbReference>
<organism evidence="4 5">
    <name type="scientific">Companilactobacillus pabuli</name>
    <dbReference type="NCBI Taxonomy" id="2714036"/>
    <lineage>
        <taxon>Bacteria</taxon>
        <taxon>Bacillati</taxon>
        <taxon>Bacillota</taxon>
        <taxon>Bacilli</taxon>
        <taxon>Lactobacillales</taxon>
        <taxon>Lactobacillaceae</taxon>
        <taxon>Companilactobacillus</taxon>
    </lineage>
</organism>
<evidence type="ECO:0000313" key="5">
    <source>
        <dbReference type="Proteomes" id="UP000514410"/>
    </source>
</evidence>
<dbReference type="InterPro" id="IPR010982">
    <property type="entry name" value="Lambda_DNA-bd_dom_sf"/>
</dbReference>
<evidence type="ECO:0000256" key="2">
    <source>
        <dbReference type="SAM" id="Phobius"/>
    </source>
</evidence>
<keyword evidence="2" id="KW-0812">Transmembrane</keyword>
<keyword evidence="5" id="KW-1185">Reference proteome</keyword>
<dbReference type="CDD" id="cd00093">
    <property type="entry name" value="HTH_XRE"/>
    <property type="match status" value="1"/>
</dbReference>
<keyword evidence="2" id="KW-1133">Transmembrane helix</keyword>
<dbReference type="RefSeq" id="WP_059075060.1">
    <property type="nucleotide sequence ID" value="NZ_CP049366.1"/>
</dbReference>
<evidence type="ECO:0000313" key="4">
    <source>
        <dbReference type="EMBL" id="QMT83341.1"/>
    </source>
</evidence>
<keyword evidence="2" id="KW-0472">Membrane</keyword>
<gene>
    <name evidence="4" type="ORF">G6534_01140</name>
</gene>
<proteinExistence type="predicted"/>
<dbReference type="EMBL" id="CP049366">
    <property type="protein sequence ID" value="QMT83341.1"/>
    <property type="molecule type" value="Genomic_DNA"/>
</dbReference>
<feature type="transmembrane region" description="Helical" evidence="2">
    <location>
        <begin position="144"/>
        <end position="166"/>
    </location>
</feature>
<dbReference type="PANTHER" id="PTHR46558">
    <property type="entry name" value="TRACRIPTIONAL REGULATORY PROTEIN-RELATED-RELATED"/>
    <property type="match status" value="1"/>
</dbReference>
<feature type="transmembrane region" description="Helical" evidence="2">
    <location>
        <begin position="87"/>
        <end position="104"/>
    </location>
</feature>
<dbReference type="AlphaFoldDB" id="A0A7L7KU63"/>
<dbReference type="Proteomes" id="UP000514410">
    <property type="component" value="Chromosome"/>
</dbReference>
<dbReference type="InterPro" id="IPR001387">
    <property type="entry name" value="Cro/C1-type_HTH"/>
</dbReference>
<accession>A0A7L7KU63</accession>
<evidence type="ECO:0000256" key="1">
    <source>
        <dbReference type="ARBA" id="ARBA00023125"/>
    </source>
</evidence>
<keyword evidence="1" id="KW-0238">DNA-binding</keyword>
<reference evidence="4 5" key="1">
    <citation type="submission" date="2020-02" db="EMBL/GenBank/DDBJ databases">
        <title>Complete Genome Sequence of Lactobacillus sp. NFFJ11 Isolated from animal feed.</title>
        <authorList>
            <person name="Jung J.Y."/>
        </authorList>
    </citation>
    <scope>NUCLEOTIDE SEQUENCE [LARGE SCALE GENOMIC DNA]</scope>
    <source>
        <strain evidence="4 5">NFFJ11</strain>
    </source>
</reference>
<dbReference type="GO" id="GO:0003677">
    <property type="term" value="F:DNA binding"/>
    <property type="evidence" value="ECO:0007669"/>
    <property type="project" value="UniProtKB-KW"/>
</dbReference>
<feature type="transmembrane region" description="Helical" evidence="2">
    <location>
        <begin position="178"/>
        <end position="201"/>
    </location>
</feature>
<name>A0A7L7KU63_9LACO</name>
<protein>
    <submittedName>
        <fullName evidence="4">Helix-turn-helix transcriptional regulator</fullName>
    </submittedName>
</protein>
<evidence type="ECO:0000259" key="3">
    <source>
        <dbReference type="PROSITE" id="PS50943"/>
    </source>
</evidence>